<keyword evidence="10" id="KW-1185">Reference proteome</keyword>
<dbReference type="Proteomes" id="UP000282597">
    <property type="component" value="Chromosome"/>
</dbReference>
<dbReference type="GO" id="GO:0043093">
    <property type="term" value="P:FtsZ-dependent cytokinesis"/>
    <property type="evidence" value="ECO:0007669"/>
    <property type="project" value="UniProtKB-UniRule"/>
</dbReference>
<reference evidence="9 10" key="1">
    <citation type="journal article" date="2018" name="Microbes Environ.">
        <title>Comparative Genomic Insights into Endofungal Lifestyles of Two Bacterial Endosymbionts, Mycoavidus cysteinexigens and Burkholderia rhizoxinica.</title>
        <authorList>
            <person name="Sharmin D."/>
            <person name="Guo Y."/>
            <person name="Nishizawa T."/>
            <person name="Ohshima S."/>
            <person name="Sato Y."/>
            <person name="Takashima Y."/>
            <person name="Narisawa K."/>
            <person name="Ohta H."/>
        </authorList>
    </citation>
    <scope>NUCLEOTIDE SEQUENCE [LARGE SCALE GENOMIC DNA]</scope>
    <source>
        <strain evidence="9 10">B1-EB</strain>
    </source>
</reference>
<evidence type="ECO:0000256" key="7">
    <source>
        <dbReference type="HAMAP-Rule" id="MF_00599"/>
    </source>
</evidence>
<keyword evidence="5 7" id="KW-0472">Membrane</keyword>
<comment type="subunit">
    <text evidence="7">Part of a complex composed of FtsB, FtsL and FtsQ.</text>
</comment>
<keyword evidence="2 7" id="KW-0132">Cell division</keyword>
<evidence type="ECO:0000256" key="8">
    <source>
        <dbReference type="SAM" id="MobiDB-lite"/>
    </source>
</evidence>
<evidence type="ECO:0000256" key="5">
    <source>
        <dbReference type="ARBA" id="ARBA00023136"/>
    </source>
</evidence>
<feature type="topological domain" description="Periplasmic" evidence="7">
    <location>
        <begin position="3"/>
        <end position="83"/>
    </location>
</feature>
<sequence length="83" mass="9511">MRVHELKQQLARQQHKNAELKLRNEQLVGEVRDLQNGEAAIEERARYQLNMVKKGEIFVRVVSDPPPRVETGGSAAKPKPNRK</sequence>
<feature type="region of interest" description="Disordered" evidence="8">
    <location>
        <begin position="64"/>
        <end position="83"/>
    </location>
</feature>
<feature type="topological domain" description="Cytoplasmic" evidence="7">
    <location>
        <begin position="1"/>
        <end position="3"/>
    </location>
</feature>
<evidence type="ECO:0000256" key="4">
    <source>
        <dbReference type="ARBA" id="ARBA00022989"/>
    </source>
</evidence>
<keyword evidence="3 7" id="KW-0812">Transmembrane</keyword>
<dbReference type="HAMAP" id="MF_00599">
    <property type="entry name" value="FtsB"/>
    <property type="match status" value="1"/>
</dbReference>
<comment type="function">
    <text evidence="7">Essential cell division protein. May link together the upstream cell division proteins, which are predominantly cytoplasmic, with the downstream cell division proteins, which are predominantly periplasmic.</text>
</comment>
<dbReference type="EMBL" id="AP018150">
    <property type="protein sequence ID" value="BBE09822.1"/>
    <property type="molecule type" value="Genomic_DNA"/>
</dbReference>
<dbReference type="InterPro" id="IPR007060">
    <property type="entry name" value="FtsL/DivIC"/>
</dbReference>
<keyword evidence="7" id="KW-0997">Cell inner membrane</keyword>
<evidence type="ECO:0000313" key="9">
    <source>
        <dbReference type="EMBL" id="BBE09822.1"/>
    </source>
</evidence>
<keyword evidence="6 7" id="KW-0131">Cell cycle</keyword>
<dbReference type="Pfam" id="PF04977">
    <property type="entry name" value="DivIC"/>
    <property type="match status" value="1"/>
</dbReference>
<dbReference type="GO" id="GO:0005886">
    <property type="term" value="C:plasma membrane"/>
    <property type="evidence" value="ECO:0007669"/>
    <property type="project" value="UniProtKB-SubCell"/>
</dbReference>
<dbReference type="GO" id="GO:0032153">
    <property type="term" value="C:cell division site"/>
    <property type="evidence" value="ECO:0007669"/>
    <property type="project" value="UniProtKB-UniRule"/>
</dbReference>
<dbReference type="GO" id="GO:0030428">
    <property type="term" value="C:cell septum"/>
    <property type="evidence" value="ECO:0007669"/>
    <property type="project" value="TreeGrafter"/>
</dbReference>
<gene>
    <name evidence="7" type="primary">ftsB</name>
    <name evidence="9" type="ORF">MCB1EB_1661</name>
</gene>
<comment type="similarity">
    <text evidence="7">Belongs to the FtsB family.</text>
</comment>
<feature type="coiled-coil region" evidence="7">
    <location>
        <begin position="3"/>
        <end position="37"/>
    </location>
</feature>
<name>A0A2Z6EWP1_9BURK</name>
<keyword evidence="4 7" id="KW-1133">Transmembrane helix</keyword>
<dbReference type="AlphaFoldDB" id="A0A2Z6EWP1"/>
<evidence type="ECO:0000256" key="2">
    <source>
        <dbReference type="ARBA" id="ARBA00022618"/>
    </source>
</evidence>
<evidence type="ECO:0000256" key="1">
    <source>
        <dbReference type="ARBA" id="ARBA00022475"/>
    </source>
</evidence>
<dbReference type="InterPro" id="IPR023081">
    <property type="entry name" value="Cell_div_FtsB"/>
</dbReference>
<evidence type="ECO:0000313" key="10">
    <source>
        <dbReference type="Proteomes" id="UP000282597"/>
    </source>
</evidence>
<dbReference type="PANTHER" id="PTHR37485">
    <property type="entry name" value="CELL DIVISION PROTEIN FTSB"/>
    <property type="match status" value="1"/>
</dbReference>
<dbReference type="KEGG" id="mcys:MCB1EB_1661"/>
<dbReference type="PANTHER" id="PTHR37485:SF1">
    <property type="entry name" value="CELL DIVISION PROTEIN FTSB"/>
    <property type="match status" value="1"/>
</dbReference>
<proteinExistence type="inferred from homology"/>
<comment type="subcellular location">
    <subcellularLocation>
        <location evidence="7">Cell inner membrane</location>
        <topology evidence="7">Single-pass type II membrane protein</topology>
    </subcellularLocation>
    <text evidence="7">Localizes to the division septum.</text>
</comment>
<evidence type="ECO:0000256" key="3">
    <source>
        <dbReference type="ARBA" id="ARBA00022692"/>
    </source>
</evidence>
<organism evidence="9 10">
    <name type="scientific">Mycoavidus cysteinexigens</name>
    <dbReference type="NCBI Taxonomy" id="1553431"/>
    <lineage>
        <taxon>Bacteria</taxon>
        <taxon>Pseudomonadati</taxon>
        <taxon>Pseudomonadota</taxon>
        <taxon>Betaproteobacteria</taxon>
        <taxon>Burkholderiales</taxon>
        <taxon>Burkholderiaceae</taxon>
        <taxon>Mycoavidus</taxon>
    </lineage>
</organism>
<keyword evidence="1 7" id="KW-1003">Cell membrane</keyword>
<evidence type="ECO:0000256" key="6">
    <source>
        <dbReference type="ARBA" id="ARBA00023306"/>
    </source>
</evidence>
<accession>A0A2Z6EWP1</accession>
<protein>
    <recommendedName>
        <fullName evidence="7">Cell division protein FtsB</fullName>
    </recommendedName>
</protein>
<keyword evidence="7" id="KW-0175">Coiled coil</keyword>